<dbReference type="RefSeq" id="WP_015397622.1">
    <property type="nucleotide sequence ID" value="NC_020300.1"/>
</dbReference>
<protein>
    <submittedName>
        <fullName evidence="1">Phage related protein</fullName>
    </submittedName>
</protein>
<accession>M1NRZ9</accession>
<sequence>MQQQFEFIKESPEGLQLEFTGQIKKVGKAILHEVRFVGGWTPYYKGEVWVFGDSETGDEPDLTEVKYGVIRNYIEVLGSVFYRIIALRKFSLKSPRNSRNLGQYHYVDIGNIGGQIQGEWNLSQQGNCWIGYDATVCENVHIGGNIWIHGSKCISNTTRRYKKLSSQLTQ</sequence>
<dbReference type="EMBL" id="CP003123">
    <property type="protein sequence ID" value="AGF74113.1"/>
    <property type="molecule type" value="Genomic_DNA"/>
</dbReference>
<proteinExistence type="predicted"/>
<dbReference type="OrthoDB" id="7923656at2"/>
<reference evidence="1 2" key="1">
    <citation type="journal article" date="2013" name="PLoS Genet.">
        <title>A gene transfer agent and a dynamic repertoire of secretion systems hold the keys to the explosive radiation of the emerging pathogen Bartonella.</title>
        <authorList>
            <person name="Guy L."/>
            <person name="Nystedt B."/>
            <person name="Toft C."/>
            <person name="Zaremba-Niedzwiedzka K."/>
            <person name="Berglund E.C."/>
            <person name="Granberg F."/>
            <person name="Naslund K."/>
            <person name="Eriksson A.S."/>
            <person name="Andersson S.G."/>
        </authorList>
    </citation>
    <scope>NUCLEOTIDE SEQUENCE [LARGE SCALE GENOMIC DNA]</scope>
    <source>
        <strain evidence="1 2">Aust/NH1</strain>
    </source>
</reference>
<evidence type="ECO:0000313" key="1">
    <source>
        <dbReference type="EMBL" id="AGF74113.1"/>
    </source>
</evidence>
<gene>
    <name evidence="1" type="ordered locus">BAnh1_02260</name>
</gene>
<keyword evidence="2" id="KW-1185">Reference proteome</keyword>
<dbReference type="KEGG" id="baus:BAnh1_02260"/>
<organism evidence="1 2">
    <name type="scientific">Bartonella australis (strain Aust/NH1)</name>
    <dbReference type="NCBI Taxonomy" id="1094489"/>
    <lineage>
        <taxon>Bacteria</taxon>
        <taxon>Pseudomonadati</taxon>
        <taxon>Pseudomonadota</taxon>
        <taxon>Alphaproteobacteria</taxon>
        <taxon>Hyphomicrobiales</taxon>
        <taxon>Bartonellaceae</taxon>
        <taxon>Bartonella</taxon>
    </lineage>
</organism>
<dbReference type="Proteomes" id="UP000011729">
    <property type="component" value="Chromosome"/>
</dbReference>
<dbReference type="AlphaFoldDB" id="M1NRZ9"/>
<dbReference type="STRING" id="1094489.BAnh1_02260"/>
<name>M1NRZ9_BARAA</name>
<dbReference type="HOGENOM" id="CLU_1567614_0_0_5"/>
<evidence type="ECO:0000313" key="2">
    <source>
        <dbReference type="Proteomes" id="UP000011729"/>
    </source>
</evidence>